<evidence type="ECO:0000313" key="2">
    <source>
        <dbReference type="Proteomes" id="UP000230184"/>
    </source>
</evidence>
<dbReference type="Proteomes" id="UP000230184">
    <property type="component" value="Unassembled WGS sequence"/>
</dbReference>
<protein>
    <submittedName>
        <fullName evidence="1">Uncharacterized protein</fullName>
    </submittedName>
</protein>
<name>A0A2M6YU45_9BACT</name>
<gene>
    <name evidence="1" type="ORF">COT02_03155</name>
</gene>
<organism evidence="1 2">
    <name type="scientific">Candidatus Roizmanbacteria bacterium CG07_land_8_20_14_0_80_34_15</name>
    <dbReference type="NCBI Taxonomy" id="1974849"/>
    <lineage>
        <taxon>Bacteria</taxon>
        <taxon>Candidatus Roizmaniibacteriota</taxon>
    </lineage>
</organism>
<reference evidence="2" key="1">
    <citation type="submission" date="2017-09" db="EMBL/GenBank/DDBJ databases">
        <title>Depth-based differentiation of microbial function through sediment-hosted aquifers and enrichment of novel symbionts in the deep terrestrial subsurface.</title>
        <authorList>
            <person name="Probst A.J."/>
            <person name="Ladd B."/>
            <person name="Jarett J.K."/>
            <person name="Geller-Mcgrath D.E."/>
            <person name="Sieber C.M.K."/>
            <person name="Emerson J.B."/>
            <person name="Anantharaman K."/>
            <person name="Thomas B.C."/>
            <person name="Malmstrom R."/>
            <person name="Stieglmeier M."/>
            <person name="Klingl A."/>
            <person name="Woyke T."/>
            <person name="Ryan C.M."/>
            <person name="Banfield J.F."/>
        </authorList>
    </citation>
    <scope>NUCLEOTIDE SEQUENCE [LARGE SCALE GENOMIC DNA]</scope>
</reference>
<comment type="caution">
    <text evidence="1">The sequence shown here is derived from an EMBL/GenBank/DDBJ whole genome shotgun (WGS) entry which is preliminary data.</text>
</comment>
<proteinExistence type="predicted"/>
<accession>A0A2M6YU45</accession>
<evidence type="ECO:0000313" key="1">
    <source>
        <dbReference type="EMBL" id="PIU37001.1"/>
    </source>
</evidence>
<dbReference type="AlphaFoldDB" id="A0A2M6YU45"/>
<sequence>MGFFESARKLGIDLRKYRVTTKGLEPIGGVDDMSIGKTPRRKLWYKIFNGDGTGSGYKAKKLNNKGGSL</sequence>
<dbReference type="EMBL" id="PEWY01000089">
    <property type="protein sequence ID" value="PIU37001.1"/>
    <property type="molecule type" value="Genomic_DNA"/>
</dbReference>